<sequence length="328" mass="32760">MRSGGRLTGLAVAGLAVFLAVAPVSQAGAAPAAVTFNLTIKPAAGPAGTTFAIGWTLRPNTGCKIITFSSALTSIPSSPGSPPPNTGSVSATAPGTAKAGTYAITGTCGETSAVTRFTVTSILPPTTTTTTTTTRVPPVTTTTPPVTTVPPVTTIPPGGNSSTTRPPVTVITTRPGFTTTPTISTDGTTTQTVTSTSDGTAPPPGTTPEIPVTDVPEPDGGLELDRKSVRPGDPLVAKGTGCEPNRTVLLTSEGDKVGESMSDGNGEFTAPVEFERVQPGRHTVFADCGVVLSGSVDQLVTSSTSGNSGTLVVLVFFVLAGAALIRVA</sequence>
<keyword evidence="2" id="KW-0732">Signal</keyword>
<comment type="caution">
    <text evidence="3">The sequence shown here is derived from an EMBL/GenBank/DDBJ whole genome shotgun (WGS) entry which is preliminary data.</text>
</comment>
<feature type="compositionally biased region" description="Low complexity" evidence="1">
    <location>
        <begin position="125"/>
        <end position="200"/>
    </location>
</feature>
<keyword evidence="4" id="KW-1185">Reference proteome</keyword>
<evidence type="ECO:0000313" key="3">
    <source>
        <dbReference type="EMBL" id="PPK63573.1"/>
    </source>
</evidence>
<protein>
    <recommendedName>
        <fullName evidence="5">Ig-like domain-containing protein</fullName>
    </recommendedName>
</protein>
<reference evidence="3 4" key="1">
    <citation type="submission" date="2018-02" db="EMBL/GenBank/DDBJ databases">
        <title>Genomic Encyclopedia of Archaeal and Bacterial Type Strains, Phase II (KMG-II): from individual species to whole genera.</title>
        <authorList>
            <person name="Goeker M."/>
        </authorList>
    </citation>
    <scope>NUCLEOTIDE SEQUENCE [LARGE SCALE GENOMIC DNA]</scope>
    <source>
        <strain evidence="3 4">YU 961-1</strain>
    </source>
</reference>
<evidence type="ECO:0000256" key="2">
    <source>
        <dbReference type="SAM" id="SignalP"/>
    </source>
</evidence>
<evidence type="ECO:0008006" key="5">
    <source>
        <dbReference type="Google" id="ProtNLM"/>
    </source>
</evidence>
<accession>A0A2S6GEC1</accession>
<evidence type="ECO:0000313" key="4">
    <source>
        <dbReference type="Proteomes" id="UP000239203"/>
    </source>
</evidence>
<feature type="region of interest" description="Disordered" evidence="1">
    <location>
        <begin position="125"/>
        <end position="215"/>
    </location>
</feature>
<gene>
    <name evidence="3" type="ORF">CLV40_127101</name>
</gene>
<dbReference type="Proteomes" id="UP000239203">
    <property type="component" value="Unassembled WGS sequence"/>
</dbReference>
<dbReference type="EMBL" id="PTIX01000027">
    <property type="protein sequence ID" value="PPK63573.1"/>
    <property type="molecule type" value="Genomic_DNA"/>
</dbReference>
<organism evidence="3 4">
    <name type="scientific">Actinokineospora auranticolor</name>
    <dbReference type="NCBI Taxonomy" id="155976"/>
    <lineage>
        <taxon>Bacteria</taxon>
        <taxon>Bacillati</taxon>
        <taxon>Actinomycetota</taxon>
        <taxon>Actinomycetes</taxon>
        <taxon>Pseudonocardiales</taxon>
        <taxon>Pseudonocardiaceae</taxon>
        <taxon>Actinokineospora</taxon>
    </lineage>
</organism>
<feature type="chain" id="PRO_5015459959" description="Ig-like domain-containing protein" evidence="2">
    <location>
        <begin position="30"/>
        <end position="328"/>
    </location>
</feature>
<feature type="signal peptide" evidence="2">
    <location>
        <begin position="1"/>
        <end position="29"/>
    </location>
</feature>
<evidence type="ECO:0000256" key="1">
    <source>
        <dbReference type="SAM" id="MobiDB-lite"/>
    </source>
</evidence>
<dbReference type="AlphaFoldDB" id="A0A2S6GEC1"/>
<proteinExistence type="predicted"/>
<name>A0A2S6GEC1_9PSEU</name>